<evidence type="ECO:0000259" key="1">
    <source>
        <dbReference type="PROSITE" id="PS50004"/>
    </source>
</evidence>
<sequence>MEITVMSAQGLKKATSVHFCHRLRPFITITTYPPYPCNSDEKCHGYATRIDDHGGVNPTWGDKFHVPVDTSFLANRYSCLYLQLYTKRLIMSPVQLGWCRIPVSDIGFPPENSVRYLSYRMRARDGTRCEGIVNVAIKLTGFQQVAPRYNLLDSDQKNSDSCKTVIGIPVTAFPHMNICR</sequence>
<dbReference type="CDD" id="cd04051">
    <property type="entry name" value="C2_SRC2_like"/>
    <property type="match status" value="1"/>
</dbReference>
<dbReference type="Pfam" id="PF00168">
    <property type="entry name" value="C2"/>
    <property type="match status" value="1"/>
</dbReference>
<dbReference type="SUPFAM" id="SSF49562">
    <property type="entry name" value="C2 domain (Calcium/lipid-binding domain, CaLB)"/>
    <property type="match status" value="1"/>
</dbReference>
<feature type="domain" description="C2" evidence="1">
    <location>
        <begin position="1"/>
        <end position="116"/>
    </location>
</feature>
<dbReference type="SMART" id="SM00239">
    <property type="entry name" value="C2"/>
    <property type="match status" value="1"/>
</dbReference>
<dbReference type="PANTHER" id="PTHR32246:SF66">
    <property type="entry name" value="C2 DOMAIN-CONTAINING PROTEIN"/>
    <property type="match status" value="1"/>
</dbReference>
<dbReference type="InterPro" id="IPR044750">
    <property type="entry name" value="C2_SRC2/BAP"/>
</dbReference>
<organism evidence="2">
    <name type="scientific">Rhizophora mucronata</name>
    <name type="common">Asiatic mangrove</name>
    <dbReference type="NCBI Taxonomy" id="61149"/>
    <lineage>
        <taxon>Eukaryota</taxon>
        <taxon>Viridiplantae</taxon>
        <taxon>Streptophyta</taxon>
        <taxon>Embryophyta</taxon>
        <taxon>Tracheophyta</taxon>
        <taxon>Spermatophyta</taxon>
        <taxon>Magnoliopsida</taxon>
        <taxon>eudicotyledons</taxon>
        <taxon>Gunneridae</taxon>
        <taxon>Pentapetalae</taxon>
        <taxon>rosids</taxon>
        <taxon>fabids</taxon>
        <taxon>Malpighiales</taxon>
        <taxon>Rhizophoraceae</taxon>
        <taxon>Rhizophora</taxon>
    </lineage>
</organism>
<evidence type="ECO:0000313" key="2">
    <source>
        <dbReference type="EMBL" id="MBW87999.1"/>
    </source>
</evidence>
<dbReference type="PROSITE" id="PS50004">
    <property type="entry name" value="C2"/>
    <property type="match status" value="1"/>
</dbReference>
<dbReference type="AlphaFoldDB" id="A0A2P2J3D2"/>
<dbReference type="EMBL" id="GGEC01007516">
    <property type="protein sequence ID" value="MBW87999.1"/>
    <property type="molecule type" value="Transcribed_RNA"/>
</dbReference>
<dbReference type="Gene3D" id="2.60.40.150">
    <property type="entry name" value="C2 domain"/>
    <property type="match status" value="1"/>
</dbReference>
<protein>
    <recommendedName>
        <fullName evidence="1">C2 domain-containing protein</fullName>
    </recommendedName>
</protein>
<dbReference type="InterPro" id="IPR000008">
    <property type="entry name" value="C2_dom"/>
</dbReference>
<name>A0A2P2J3D2_RHIMU</name>
<proteinExistence type="predicted"/>
<dbReference type="InterPro" id="IPR035892">
    <property type="entry name" value="C2_domain_sf"/>
</dbReference>
<accession>A0A2P2J3D2</accession>
<reference evidence="2" key="1">
    <citation type="submission" date="2018-02" db="EMBL/GenBank/DDBJ databases">
        <title>Rhizophora mucronata_Transcriptome.</title>
        <authorList>
            <person name="Meera S.P."/>
            <person name="Sreeshan A."/>
            <person name="Augustine A."/>
        </authorList>
    </citation>
    <scope>NUCLEOTIDE SEQUENCE</scope>
    <source>
        <tissue evidence="2">Leaf</tissue>
    </source>
</reference>
<dbReference type="GO" id="GO:0006952">
    <property type="term" value="P:defense response"/>
    <property type="evidence" value="ECO:0007669"/>
    <property type="project" value="InterPro"/>
</dbReference>
<dbReference type="PANTHER" id="PTHR32246">
    <property type="entry name" value="INGRESSION PROTEIN FIC1"/>
    <property type="match status" value="1"/>
</dbReference>